<dbReference type="Gene3D" id="1.25.40.20">
    <property type="entry name" value="Ankyrin repeat-containing domain"/>
    <property type="match status" value="1"/>
</dbReference>
<dbReference type="InterPro" id="IPR002110">
    <property type="entry name" value="Ankyrin_rpt"/>
</dbReference>
<name>A0A6A5TI22_9PLEO</name>
<dbReference type="PANTHER" id="PTHR46224">
    <property type="entry name" value="ANKYRIN REPEAT FAMILY PROTEIN"/>
    <property type="match status" value="1"/>
</dbReference>
<dbReference type="Pfam" id="PF00023">
    <property type="entry name" value="Ank"/>
    <property type="match status" value="1"/>
</dbReference>
<dbReference type="AlphaFoldDB" id="A0A6A5TI22"/>
<dbReference type="PANTHER" id="PTHR46224:SF6">
    <property type="entry name" value="ANKYRIN REPEAT FAMILY PROTEIN"/>
    <property type="match status" value="1"/>
</dbReference>
<keyword evidence="2" id="KW-1185">Reference proteome</keyword>
<gene>
    <name evidence="1" type="ORF">CC80DRAFT_495572</name>
</gene>
<sequence>MSPDPTATDKSPSSEALLDAAIRNGSTSQLDEALWQATNSPDTFEDFASSALRQAAQSGSVTLTSHLLESEGVPVTALGPEHIASKPSIPLFETLLANGWDLNQASPKDNFHKGKRIIDRVLPSDDLVVWLVEHGAKVDGGEEEYESEPRPPLLLESCAALGSVKTFKFLQSKGAKIGKRSLHAAVAEAAAIGADPSRSSQEDGNRHKSNIEEVLRYLVDDQKLDVNALDSNIEKPRQEGPPLAYAVTQTNGAAVVRWLLEKGADPSIKRVGGVDVKEKAEAYGISDILTALNR</sequence>
<dbReference type="EMBL" id="ML977012">
    <property type="protein sequence ID" value="KAF1952241.1"/>
    <property type="molecule type" value="Genomic_DNA"/>
</dbReference>
<reference evidence="1" key="1">
    <citation type="journal article" date="2020" name="Stud. Mycol.">
        <title>101 Dothideomycetes genomes: a test case for predicting lifestyles and emergence of pathogens.</title>
        <authorList>
            <person name="Haridas S."/>
            <person name="Albert R."/>
            <person name="Binder M."/>
            <person name="Bloem J."/>
            <person name="Labutti K."/>
            <person name="Salamov A."/>
            <person name="Andreopoulos B."/>
            <person name="Baker S."/>
            <person name="Barry K."/>
            <person name="Bills G."/>
            <person name="Bluhm B."/>
            <person name="Cannon C."/>
            <person name="Castanera R."/>
            <person name="Culley D."/>
            <person name="Daum C."/>
            <person name="Ezra D."/>
            <person name="Gonzalez J."/>
            <person name="Henrissat B."/>
            <person name="Kuo A."/>
            <person name="Liang C."/>
            <person name="Lipzen A."/>
            <person name="Lutzoni F."/>
            <person name="Magnuson J."/>
            <person name="Mondo S."/>
            <person name="Nolan M."/>
            <person name="Ohm R."/>
            <person name="Pangilinan J."/>
            <person name="Park H.-J."/>
            <person name="Ramirez L."/>
            <person name="Alfaro M."/>
            <person name="Sun H."/>
            <person name="Tritt A."/>
            <person name="Yoshinaga Y."/>
            <person name="Zwiers L.-H."/>
            <person name="Turgeon B."/>
            <person name="Goodwin S."/>
            <person name="Spatafora J."/>
            <person name="Crous P."/>
            <person name="Grigoriev I."/>
        </authorList>
    </citation>
    <scope>NUCLEOTIDE SEQUENCE</scope>
    <source>
        <strain evidence="1">CBS 675.92</strain>
    </source>
</reference>
<dbReference type="InterPro" id="IPR051616">
    <property type="entry name" value="Cul2-RING_E3_ligase_SR"/>
</dbReference>
<proteinExistence type="predicted"/>
<evidence type="ECO:0008006" key="3">
    <source>
        <dbReference type="Google" id="ProtNLM"/>
    </source>
</evidence>
<accession>A0A6A5TI22</accession>
<dbReference type="InterPro" id="IPR036770">
    <property type="entry name" value="Ankyrin_rpt-contain_sf"/>
</dbReference>
<dbReference type="SUPFAM" id="SSF48403">
    <property type="entry name" value="Ankyrin repeat"/>
    <property type="match status" value="1"/>
</dbReference>
<dbReference type="Proteomes" id="UP000800035">
    <property type="component" value="Unassembled WGS sequence"/>
</dbReference>
<evidence type="ECO:0000313" key="2">
    <source>
        <dbReference type="Proteomes" id="UP000800035"/>
    </source>
</evidence>
<evidence type="ECO:0000313" key="1">
    <source>
        <dbReference type="EMBL" id="KAF1952241.1"/>
    </source>
</evidence>
<organism evidence="1 2">
    <name type="scientific">Byssothecium circinans</name>
    <dbReference type="NCBI Taxonomy" id="147558"/>
    <lineage>
        <taxon>Eukaryota</taxon>
        <taxon>Fungi</taxon>
        <taxon>Dikarya</taxon>
        <taxon>Ascomycota</taxon>
        <taxon>Pezizomycotina</taxon>
        <taxon>Dothideomycetes</taxon>
        <taxon>Pleosporomycetidae</taxon>
        <taxon>Pleosporales</taxon>
        <taxon>Massarineae</taxon>
        <taxon>Massarinaceae</taxon>
        <taxon>Byssothecium</taxon>
    </lineage>
</organism>
<dbReference type="OrthoDB" id="426293at2759"/>
<protein>
    <recommendedName>
        <fullName evidence="3">Ankyrin</fullName>
    </recommendedName>
</protein>